<dbReference type="Pfam" id="PF04654">
    <property type="entry name" value="DUF599"/>
    <property type="match status" value="1"/>
</dbReference>
<evidence type="ECO:0000313" key="3">
    <source>
        <dbReference type="Proteomes" id="UP001188597"/>
    </source>
</evidence>
<keyword evidence="1" id="KW-0472">Membrane</keyword>
<comment type="caution">
    <text evidence="2">The sequence shown here is derived from an EMBL/GenBank/DDBJ whole genome shotgun (WGS) entry which is preliminary data.</text>
</comment>
<keyword evidence="1" id="KW-1133">Transmembrane helix</keyword>
<sequence length="275" mass="31036">MEWSWRKEHLDLILVPIGLFIMLSYHLFLLYRILRFPHTTVVGYENHHKRAWVEKLMQVGVSDRGLACSVINSNISAATSLSSISLVLTSLIGAWIGNPSEASSTGILTSTLVYGDTRPFTVSLKYISILSCFLIAFASFVQTTRNYVHANFLISMPNSDIPVSYVEKAVIRGSNFWSVGMRALYFATSLLLWIFGPIPMFVASVFMVGILHYLDTNSTPLHQYQRHPSQNVFRKVDQELSVVRAMEHHERPNGGGSKPQIDYSLQLKQESTLVH</sequence>
<keyword evidence="1" id="KW-0812">Transmembrane</keyword>
<keyword evidence="3" id="KW-1185">Reference proteome</keyword>
<feature type="transmembrane region" description="Helical" evidence="1">
    <location>
        <begin position="190"/>
        <end position="214"/>
    </location>
</feature>
<gene>
    <name evidence="2" type="ORF">RJ639_031282</name>
</gene>
<dbReference type="Proteomes" id="UP001188597">
    <property type="component" value="Unassembled WGS sequence"/>
</dbReference>
<protein>
    <recommendedName>
        <fullName evidence="4">DUF599 domain-containing protein</fullName>
    </recommendedName>
</protein>
<dbReference type="AlphaFoldDB" id="A0AA88X607"/>
<feature type="transmembrane region" description="Helical" evidence="1">
    <location>
        <begin position="123"/>
        <end position="141"/>
    </location>
</feature>
<reference evidence="2" key="1">
    <citation type="submission" date="2022-12" db="EMBL/GenBank/DDBJ databases">
        <title>Draft genome assemblies for two species of Escallonia (Escalloniales).</title>
        <authorList>
            <person name="Chanderbali A."/>
            <person name="Dervinis C."/>
            <person name="Anghel I."/>
            <person name="Soltis D."/>
            <person name="Soltis P."/>
            <person name="Zapata F."/>
        </authorList>
    </citation>
    <scope>NUCLEOTIDE SEQUENCE</scope>
    <source>
        <strain evidence="2">UCBG64.0493</strain>
        <tissue evidence="2">Leaf</tissue>
    </source>
</reference>
<dbReference type="InterPro" id="IPR006747">
    <property type="entry name" value="DUF599"/>
</dbReference>
<accession>A0AA88X607</accession>
<dbReference type="EMBL" id="JAVXUP010000151">
    <property type="protein sequence ID" value="KAK3036310.1"/>
    <property type="molecule type" value="Genomic_DNA"/>
</dbReference>
<evidence type="ECO:0008006" key="4">
    <source>
        <dbReference type="Google" id="ProtNLM"/>
    </source>
</evidence>
<feature type="transmembrane region" description="Helical" evidence="1">
    <location>
        <begin position="12"/>
        <end position="34"/>
    </location>
</feature>
<dbReference type="PANTHER" id="PTHR31168">
    <property type="entry name" value="OS02G0292800 PROTEIN"/>
    <property type="match status" value="1"/>
</dbReference>
<organism evidence="2 3">
    <name type="scientific">Escallonia herrerae</name>
    <dbReference type="NCBI Taxonomy" id="1293975"/>
    <lineage>
        <taxon>Eukaryota</taxon>
        <taxon>Viridiplantae</taxon>
        <taxon>Streptophyta</taxon>
        <taxon>Embryophyta</taxon>
        <taxon>Tracheophyta</taxon>
        <taxon>Spermatophyta</taxon>
        <taxon>Magnoliopsida</taxon>
        <taxon>eudicotyledons</taxon>
        <taxon>Gunneridae</taxon>
        <taxon>Pentapetalae</taxon>
        <taxon>asterids</taxon>
        <taxon>campanulids</taxon>
        <taxon>Escalloniales</taxon>
        <taxon>Escalloniaceae</taxon>
        <taxon>Escallonia</taxon>
    </lineage>
</organism>
<proteinExistence type="predicted"/>
<name>A0AA88X607_9ASTE</name>
<evidence type="ECO:0000313" key="2">
    <source>
        <dbReference type="EMBL" id="KAK3036310.1"/>
    </source>
</evidence>
<dbReference type="PANTHER" id="PTHR31168:SF30">
    <property type="entry name" value="DUF599 DOMAIN-CONTAINING PROTEIN"/>
    <property type="match status" value="1"/>
</dbReference>
<evidence type="ECO:0000256" key="1">
    <source>
        <dbReference type="SAM" id="Phobius"/>
    </source>
</evidence>